<name>A0ABP7ASV4_9ACTN</name>
<keyword evidence="2" id="KW-0560">Oxidoreductase</keyword>
<evidence type="ECO:0000256" key="2">
    <source>
        <dbReference type="ARBA" id="ARBA00023002"/>
    </source>
</evidence>
<feature type="domain" description="NAD-dependent epimerase/dehydratase" evidence="4">
    <location>
        <begin position="12"/>
        <end position="227"/>
    </location>
</feature>
<evidence type="ECO:0000259" key="4">
    <source>
        <dbReference type="Pfam" id="PF01370"/>
    </source>
</evidence>
<accession>A0ABP7ASV4</accession>
<evidence type="ECO:0000313" key="5">
    <source>
        <dbReference type="EMBL" id="GAA3638947.1"/>
    </source>
</evidence>
<evidence type="ECO:0000256" key="1">
    <source>
        <dbReference type="ARBA" id="ARBA00007637"/>
    </source>
</evidence>
<evidence type="ECO:0000256" key="3">
    <source>
        <dbReference type="ARBA" id="ARBA00023027"/>
    </source>
</evidence>
<dbReference type="SUPFAM" id="SSF51735">
    <property type="entry name" value="NAD(P)-binding Rossmann-fold domains"/>
    <property type="match status" value="1"/>
</dbReference>
<dbReference type="Proteomes" id="UP001501490">
    <property type="component" value="Unassembled WGS sequence"/>
</dbReference>
<comment type="caution">
    <text evidence="5">The sequence shown here is derived from an EMBL/GenBank/DDBJ whole genome shotgun (WGS) entry which is preliminary data.</text>
</comment>
<dbReference type="RefSeq" id="WP_344809148.1">
    <property type="nucleotide sequence ID" value="NZ_BAABAB010000049.1"/>
</dbReference>
<proteinExistence type="inferred from homology"/>
<keyword evidence="3" id="KW-0520">NAD</keyword>
<evidence type="ECO:0000313" key="6">
    <source>
        <dbReference type="Proteomes" id="UP001501490"/>
    </source>
</evidence>
<dbReference type="InterPro" id="IPR001509">
    <property type="entry name" value="Epimerase_deHydtase"/>
</dbReference>
<gene>
    <name evidence="5" type="ORF">GCM10022236_46760</name>
</gene>
<keyword evidence="6" id="KW-1185">Reference proteome</keyword>
<dbReference type="EMBL" id="BAABAB010000049">
    <property type="protein sequence ID" value="GAA3638947.1"/>
    <property type="molecule type" value="Genomic_DNA"/>
</dbReference>
<sequence>MSEPAGTAPRRVCVTGSSGLLGHAVVAELLAAGYEVVGADRLPPRTEHPAFRSVTWHGRDVGELARELPGCTGMVHLAAIPQPYLNPDDEVFANNTTATFAALQAAVGVGITRIAIASSISAYGMAFAPAELRALYVPLDESHPIRAADPYAASKEADEVTARMFCRRYELSIAALRFAWVASREAQLDSAAVRGEPAGGQELRNLWAYVDDRDAARACRLALEAAEQRPYGFAAMHIVAADSLAREPLGDLIARDAPEIEIRRDLGQTGGAWAIDRAESLIGWRPAHSWRHLH</sequence>
<dbReference type="Gene3D" id="3.40.50.720">
    <property type="entry name" value="NAD(P)-binding Rossmann-like Domain"/>
    <property type="match status" value="1"/>
</dbReference>
<protein>
    <submittedName>
        <fullName evidence="5">NAD(P)-dependent oxidoreductase</fullName>
    </submittedName>
</protein>
<reference evidence="6" key="1">
    <citation type="journal article" date="2019" name="Int. J. Syst. Evol. Microbiol.">
        <title>The Global Catalogue of Microorganisms (GCM) 10K type strain sequencing project: providing services to taxonomists for standard genome sequencing and annotation.</title>
        <authorList>
            <consortium name="The Broad Institute Genomics Platform"/>
            <consortium name="The Broad Institute Genome Sequencing Center for Infectious Disease"/>
            <person name="Wu L."/>
            <person name="Ma J."/>
        </authorList>
    </citation>
    <scope>NUCLEOTIDE SEQUENCE [LARGE SCALE GENOMIC DNA]</scope>
    <source>
        <strain evidence="6">JCM 16929</strain>
    </source>
</reference>
<organism evidence="5 6">
    <name type="scientific">Microlunatus ginsengisoli</name>
    <dbReference type="NCBI Taxonomy" id="363863"/>
    <lineage>
        <taxon>Bacteria</taxon>
        <taxon>Bacillati</taxon>
        <taxon>Actinomycetota</taxon>
        <taxon>Actinomycetes</taxon>
        <taxon>Propionibacteriales</taxon>
        <taxon>Propionibacteriaceae</taxon>
        <taxon>Microlunatus</taxon>
    </lineage>
</organism>
<dbReference type="PANTHER" id="PTHR43103">
    <property type="entry name" value="NUCLEOSIDE-DIPHOSPHATE-SUGAR EPIMERASE"/>
    <property type="match status" value="1"/>
</dbReference>
<dbReference type="CDD" id="cd08946">
    <property type="entry name" value="SDR_e"/>
    <property type="match status" value="1"/>
</dbReference>
<dbReference type="Pfam" id="PF01370">
    <property type="entry name" value="Epimerase"/>
    <property type="match status" value="1"/>
</dbReference>
<dbReference type="PANTHER" id="PTHR43103:SF5">
    <property type="entry name" value="4-EPIMERASE, PUTATIVE (AFU_ORTHOLOGUE AFUA_7G00360)-RELATED"/>
    <property type="match status" value="1"/>
</dbReference>
<comment type="similarity">
    <text evidence="1">Belongs to the NAD(P)-dependent epimerase/dehydratase family.</text>
</comment>
<dbReference type="InterPro" id="IPR036291">
    <property type="entry name" value="NAD(P)-bd_dom_sf"/>
</dbReference>